<protein>
    <submittedName>
        <fullName evidence="2">Thioredoxin-like protein</fullName>
    </submittedName>
</protein>
<feature type="non-terminal residue" evidence="2">
    <location>
        <position position="1"/>
    </location>
</feature>
<gene>
    <name evidence="2" type="ORF">JKP88DRAFT_300445</name>
</gene>
<dbReference type="EMBL" id="JAFCMP010000043">
    <property type="protein sequence ID" value="KAG5189904.1"/>
    <property type="molecule type" value="Genomic_DNA"/>
</dbReference>
<dbReference type="Proteomes" id="UP000664859">
    <property type="component" value="Unassembled WGS sequence"/>
</dbReference>
<name>A0A835ZG63_9STRA</name>
<dbReference type="AlphaFoldDB" id="A0A835ZG63"/>
<dbReference type="Pfam" id="PF01323">
    <property type="entry name" value="DSBA"/>
    <property type="match status" value="1"/>
</dbReference>
<dbReference type="OrthoDB" id="60308at2759"/>
<dbReference type="InterPro" id="IPR036249">
    <property type="entry name" value="Thioredoxin-like_sf"/>
</dbReference>
<dbReference type="PANTHER" id="PTHR13887">
    <property type="entry name" value="GLUTATHIONE S-TRANSFERASE KAPPA"/>
    <property type="match status" value="1"/>
</dbReference>
<evidence type="ECO:0000259" key="1">
    <source>
        <dbReference type="Pfam" id="PF01323"/>
    </source>
</evidence>
<accession>A0A835ZG63</accession>
<evidence type="ECO:0000313" key="2">
    <source>
        <dbReference type="EMBL" id="KAG5189904.1"/>
    </source>
</evidence>
<proteinExistence type="predicted"/>
<dbReference type="GO" id="GO:0016491">
    <property type="term" value="F:oxidoreductase activity"/>
    <property type="evidence" value="ECO:0007669"/>
    <property type="project" value="InterPro"/>
</dbReference>
<dbReference type="InterPro" id="IPR001853">
    <property type="entry name" value="DSBA-like_thioredoxin_dom"/>
</dbReference>
<feature type="non-terminal residue" evidence="2">
    <location>
        <position position="213"/>
    </location>
</feature>
<dbReference type="SUPFAM" id="SSF52833">
    <property type="entry name" value="Thioredoxin-like"/>
    <property type="match status" value="1"/>
</dbReference>
<reference evidence="2" key="1">
    <citation type="submission" date="2021-02" db="EMBL/GenBank/DDBJ databases">
        <title>First Annotated Genome of the Yellow-green Alga Tribonema minus.</title>
        <authorList>
            <person name="Mahan K.M."/>
        </authorList>
    </citation>
    <scope>NUCLEOTIDE SEQUENCE</scope>
    <source>
        <strain evidence="2">UTEX B ZZ1240</strain>
    </source>
</reference>
<feature type="domain" description="DSBA-like thioredoxin" evidence="1">
    <location>
        <begin position="2"/>
        <end position="209"/>
    </location>
</feature>
<evidence type="ECO:0000313" key="3">
    <source>
        <dbReference type="Proteomes" id="UP000664859"/>
    </source>
</evidence>
<dbReference type="Gene3D" id="3.40.30.10">
    <property type="entry name" value="Glutaredoxin"/>
    <property type="match status" value="1"/>
</dbReference>
<organism evidence="2 3">
    <name type="scientific">Tribonema minus</name>
    <dbReference type="NCBI Taxonomy" id="303371"/>
    <lineage>
        <taxon>Eukaryota</taxon>
        <taxon>Sar</taxon>
        <taxon>Stramenopiles</taxon>
        <taxon>Ochrophyta</taxon>
        <taxon>PX clade</taxon>
        <taxon>Xanthophyceae</taxon>
        <taxon>Tribonematales</taxon>
        <taxon>Tribonemataceae</taxon>
        <taxon>Tribonema</taxon>
    </lineage>
</organism>
<sequence>QIFSDIICPWCYIGTRLLWKAIAELSQNHRATEFRFKWRPYMIAPGVGEKGEAMRDFMQKRYGKALNRDKDLSEAALEAGVSLEGGLLSRQMWNSAAAHRLVQLAGEQQEQQGQPDLQTAMMEALFEAYFHREQNIAALACLQDLADKVGVSCEGLSTGSVAALAATYKEPAEARGVKGVPFFCISRQGYPGSFRFSGAQFPQTFVRAFQSLL</sequence>
<keyword evidence="3" id="KW-1185">Reference proteome</keyword>
<comment type="caution">
    <text evidence="2">The sequence shown here is derived from an EMBL/GenBank/DDBJ whole genome shotgun (WGS) entry which is preliminary data.</text>
</comment>
<dbReference type="PANTHER" id="PTHR13887:SF41">
    <property type="entry name" value="THIOREDOXIN SUPERFAMILY PROTEIN"/>
    <property type="match status" value="1"/>
</dbReference>